<feature type="compositionally biased region" description="Basic and acidic residues" evidence="1">
    <location>
        <begin position="11"/>
        <end position="26"/>
    </location>
</feature>
<dbReference type="InterPro" id="IPR000674">
    <property type="entry name" value="Ald_Oxase/Xan_DH_a/b"/>
</dbReference>
<keyword evidence="4" id="KW-1185">Reference proteome</keyword>
<dbReference type="SUPFAM" id="SSF56003">
    <property type="entry name" value="Molybdenum cofactor-binding domain"/>
    <property type="match status" value="1"/>
</dbReference>
<reference evidence="3 4" key="1">
    <citation type="submission" date="2023-07" db="EMBL/GenBank/DDBJ databases">
        <title>Genomic Encyclopedia of Type Strains, Phase IV (KMG-IV): sequencing the most valuable type-strain genomes for metagenomic binning, comparative biology and taxonomic classification.</title>
        <authorList>
            <person name="Goeker M."/>
        </authorList>
    </citation>
    <scope>NUCLEOTIDE SEQUENCE [LARGE SCALE GENOMIC DNA]</scope>
    <source>
        <strain evidence="3 4">DSM 19013</strain>
    </source>
</reference>
<dbReference type="InterPro" id="IPR008274">
    <property type="entry name" value="AldOxase/xan_DH_MoCoBD1"/>
</dbReference>
<dbReference type="InterPro" id="IPR046867">
    <property type="entry name" value="AldOxase/xan_DH_MoCoBD2"/>
</dbReference>
<dbReference type="PANTHER" id="PTHR11908">
    <property type="entry name" value="XANTHINE DEHYDROGENASE"/>
    <property type="match status" value="1"/>
</dbReference>
<keyword evidence="3" id="KW-0560">Oxidoreductase</keyword>
<dbReference type="Gene3D" id="3.90.1170.50">
    <property type="entry name" value="Aldehyde oxidase/xanthine dehydrogenase, a/b hammerhead"/>
    <property type="match status" value="1"/>
</dbReference>
<dbReference type="Pfam" id="PF20256">
    <property type="entry name" value="MoCoBD_2"/>
    <property type="match status" value="1"/>
</dbReference>
<dbReference type="PANTHER" id="PTHR11908:SF123">
    <property type="entry name" value="ALDEHYDE OXIDOREDUCTASE MOLYBDENUM-BINDING SUBUNIT PAOC"/>
    <property type="match status" value="1"/>
</dbReference>
<accession>A0ABU0HYN4</accession>
<dbReference type="SUPFAM" id="SSF54665">
    <property type="entry name" value="CO dehydrogenase molybdoprotein N-domain-like"/>
    <property type="match status" value="1"/>
</dbReference>
<dbReference type="Proteomes" id="UP001231124">
    <property type="component" value="Unassembled WGS sequence"/>
</dbReference>
<dbReference type="EC" id="1.17.1.4" evidence="3"/>
<dbReference type="RefSeq" id="WP_238208184.1">
    <property type="nucleotide sequence ID" value="NZ_BPQE01000046.1"/>
</dbReference>
<feature type="region of interest" description="Disordered" evidence="1">
    <location>
        <begin position="1"/>
        <end position="26"/>
    </location>
</feature>
<dbReference type="Pfam" id="PF01315">
    <property type="entry name" value="Ald_Xan_dh_C"/>
    <property type="match status" value="1"/>
</dbReference>
<sequence>MEMNQPIGRTPLDDRPDGLVGKPLDRVDGPLKVTGRAPYAYETHALANPAYGMIVTATVAAGTITAIDSDAARRAPGVIYVMTHENVPAQGEKKEQVWPQLQGREVTFYGQPVAFVVAETFEQARAAAMLVAVTYDKAKPRGLLRDRLAEAYEPKPMTTSPGVKPDSALGDFDGAFAQAPVKIDVEYTTPTQIHAQMEPHATIASWETGPDGDGVVLYSANQMPNRGQPAIGSVLKLPPERVRIVTPYIGGGFGSKLQAVPEATLAALASKVIKRPVKVALTRQQEFHVATHRTDTIQRIRLGADQDGRLSAISHESWSDTAMGDGFYETSANVTRSLYAAPNRVTKHRMVNLNLPIASSMRAPGEAVGQLAFECAMDELAERLNLDPIELRIRNEPTEDPEKKIPYSTRRLVDCLKAGAERFGWDKRAKPGATRDGQWLVGLGVSAAARQNPLKPSSASVRLGPDGVLVVRMAMTDLGTGTYTILTQIGGEMMGLPPEKVRVELGDTNFPKAAGSGGSFGAASAGSALYVACDNLRQALATKAGINSDEAAFADGAVKAGNRSAVPFTDLVGEGLEAKGEIKPGDMEKKYSQYSFGAHFAEVGVDMDTGEVRLRRMLGCFTGGRILNAKTARSQAIGGMIFGVGAALMEDAVIDPRYSYFVNHDLAEYHVVAHADVPDVDAFFLPELDDKANPLKSKGLGELGICGAGAAVANAIYNATGIRIRDYPMTLDKVLKGLEERDLQRRT</sequence>
<dbReference type="EMBL" id="JAUSVP010000004">
    <property type="protein sequence ID" value="MDQ0447458.1"/>
    <property type="molecule type" value="Genomic_DNA"/>
</dbReference>
<dbReference type="InterPro" id="IPR016208">
    <property type="entry name" value="Ald_Oxase/xanthine_DH-like"/>
</dbReference>
<evidence type="ECO:0000313" key="3">
    <source>
        <dbReference type="EMBL" id="MDQ0447458.1"/>
    </source>
</evidence>
<dbReference type="InterPro" id="IPR036856">
    <property type="entry name" value="Ald_Oxase/Xan_DH_a/b_sf"/>
</dbReference>
<evidence type="ECO:0000259" key="2">
    <source>
        <dbReference type="SMART" id="SM01008"/>
    </source>
</evidence>
<protein>
    <submittedName>
        <fullName evidence="3">Xanthine dehydrogenase YagR molybdenum-binding subunit</fullName>
        <ecNumber evidence="3">1.17.1.4</ecNumber>
    </submittedName>
</protein>
<feature type="domain" description="Aldehyde oxidase/xanthine dehydrogenase a/b hammerhead" evidence="2">
    <location>
        <begin position="34"/>
        <end position="139"/>
    </location>
</feature>
<comment type="caution">
    <text evidence="3">The sequence shown here is derived from an EMBL/GenBank/DDBJ whole genome shotgun (WGS) entry which is preliminary data.</text>
</comment>
<organism evidence="3 4">
    <name type="scientific">Methylobacterium aerolatum</name>
    <dbReference type="NCBI Taxonomy" id="418708"/>
    <lineage>
        <taxon>Bacteria</taxon>
        <taxon>Pseudomonadati</taxon>
        <taxon>Pseudomonadota</taxon>
        <taxon>Alphaproteobacteria</taxon>
        <taxon>Hyphomicrobiales</taxon>
        <taxon>Methylobacteriaceae</taxon>
        <taxon>Methylobacterium</taxon>
    </lineage>
</organism>
<name>A0ABU0HYN4_9HYPH</name>
<dbReference type="SMART" id="SM01008">
    <property type="entry name" value="Ald_Xan_dh_C"/>
    <property type="match status" value="1"/>
</dbReference>
<dbReference type="Gene3D" id="3.30.365.10">
    <property type="entry name" value="Aldehyde oxidase/xanthine dehydrogenase, molybdopterin binding domain"/>
    <property type="match status" value="4"/>
</dbReference>
<evidence type="ECO:0000256" key="1">
    <source>
        <dbReference type="SAM" id="MobiDB-lite"/>
    </source>
</evidence>
<evidence type="ECO:0000313" key="4">
    <source>
        <dbReference type="Proteomes" id="UP001231124"/>
    </source>
</evidence>
<dbReference type="Pfam" id="PF02738">
    <property type="entry name" value="MoCoBD_1"/>
    <property type="match status" value="1"/>
</dbReference>
<dbReference type="InterPro" id="IPR037165">
    <property type="entry name" value="AldOxase/xan_DH_Mopterin-bd_sf"/>
</dbReference>
<gene>
    <name evidence="3" type="ORF">QO012_001954</name>
</gene>
<dbReference type="GO" id="GO:0004854">
    <property type="term" value="F:xanthine dehydrogenase activity"/>
    <property type="evidence" value="ECO:0007669"/>
    <property type="project" value="UniProtKB-EC"/>
</dbReference>
<proteinExistence type="predicted"/>